<dbReference type="Proteomes" id="UP000749646">
    <property type="component" value="Unassembled WGS sequence"/>
</dbReference>
<proteinExistence type="predicted"/>
<dbReference type="EMBL" id="JAAAHW010002647">
    <property type="protein sequence ID" value="KAF9991599.1"/>
    <property type="molecule type" value="Genomic_DNA"/>
</dbReference>
<feature type="non-terminal residue" evidence="2">
    <location>
        <position position="87"/>
    </location>
</feature>
<evidence type="ECO:0000256" key="1">
    <source>
        <dbReference type="SAM" id="MobiDB-lite"/>
    </source>
</evidence>
<feature type="compositionally biased region" description="Low complexity" evidence="1">
    <location>
        <begin position="1"/>
        <end position="21"/>
    </location>
</feature>
<evidence type="ECO:0000313" key="2">
    <source>
        <dbReference type="EMBL" id="KAF9991599.1"/>
    </source>
</evidence>
<keyword evidence="3" id="KW-1185">Reference proteome</keyword>
<comment type="caution">
    <text evidence="2">The sequence shown here is derived from an EMBL/GenBank/DDBJ whole genome shotgun (WGS) entry which is preliminary data.</text>
</comment>
<feature type="non-terminal residue" evidence="2">
    <location>
        <position position="1"/>
    </location>
</feature>
<organism evidence="2 3">
    <name type="scientific">Modicella reniformis</name>
    <dbReference type="NCBI Taxonomy" id="1440133"/>
    <lineage>
        <taxon>Eukaryota</taxon>
        <taxon>Fungi</taxon>
        <taxon>Fungi incertae sedis</taxon>
        <taxon>Mucoromycota</taxon>
        <taxon>Mortierellomycotina</taxon>
        <taxon>Mortierellomycetes</taxon>
        <taxon>Mortierellales</taxon>
        <taxon>Mortierellaceae</taxon>
        <taxon>Modicella</taxon>
    </lineage>
</organism>
<dbReference type="AlphaFoldDB" id="A0A9P6MCA8"/>
<accession>A0A9P6MCA8</accession>
<gene>
    <name evidence="2" type="ORF">BGZ65_000368</name>
</gene>
<name>A0A9P6MCA8_9FUNG</name>
<feature type="region of interest" description="Disordered" evidence="1">
    <location>
        <begin position="1"/>
        <end position="87"/>
    </location>
</feature>
<reference evidence="2" key="1">
    <citation type="journal article" date="2020" name="Fungal Divers.">
        <title>Resolving the Mortierellaceae phylogeny through synthesis of multi-gene phylogenetics and phylogenomics.</title>
        <authorList>
            <person name="Vandepol N."/>
            <person name="Liber J."/>
            <person name="Desiro A."/>
            <person name="Na H."/>
            <person name="Kennedy M."/>
            <person name="Barry K."/>
            <person name="Grigoriev I.V."/>
            <person name="Miller A.N."/>
            <person name="O'Donnell K."/>
            <person name="Stajich J.E."/>
            <person name="Bonito G."/>
        </authorList>
    </citation>
    <scope>NUCLEOTIDE SEQUENCE</scope>
    <source>
        <strain evidence="2">MES-2147</strain>
    </source>
</reference>
<sequence>SDPQQQQQQQQQQQHYQQYQQASYSHGYDMGSHTRYDAGYQPATSDQAHAMFTRPDQDGTAQRYSLPAFPQGVPRADSDPSSTLQSY</sequence>
<evidence type="ECO:0000313" key="3">
    <source>
        <dbReference type="Proteomes" id="UP000749646"/>
    </source>
</evidence>
<protein>
    <submittedName>
        <fullName evidence="2">Uncharacterized protein</fullName>
    </submittedName>
</protein>